<dbReference type="EMBL" id="KN833026">
    <property type="protein sequence ID" value="KIM77286.1"/>
    <property type="molecule type" value="Genomic_DNA"/>
</dbReference>
<dbReference type="InParanoid" id="A0A0C3FC10"/>
<sequence>MRAAARMCVITEASFESLAMGTPAMLDPRISWRNERVPIWGTGSSELESAHDLF</sequence>
<name>A0A0C3FC10_PILCF</name>
<evidence type="ECO:0000313" key="1">
    <source>
        <dbReference type="EMBL" id="KIM77286.1"/>
    </source>
</evidence>
<protein>
    <submittedName>
        <fullName evidence="1">Uncharacterized protein</fullName>
    </submittedName>
</protein>
<reference evidence="2" key="2">
    <citation type="submission" date="2015-01" db="EMBL/GenBank/DDBJ databases">
        <title>Evolutionary Origins and Diversification of the Mycorrhizal Mutualists.</title>
        <authorList>
            <consortium name="DOE Joint Genome Institute"/>
            <consortium name="Mycorrhizal Genomics Consortium"/>
            <person name="Kohler A."/>
            <person name="Kuo A."/>
            <person name="Nagy L.G."/>
            <person name="Floudas D."/>
            <person name="Copeland A."/>
            <person name="Barry K.W."/>
            <person name="Cichocki N."/>
            <person name="Veneault-Fourrey C."/>
            <person name="LaButti K."/>
            <person name="Lindquist E.A."/>
            <person name="Lipzen A."/>
            <person name="Lundell T."/>
            <person name="Morin E."/>
            <person name="Murat C."/>
            <person name="Riley R."/>
            <person name="Ohm R."/>
            <person name="Sun H."/>
            <person name="Tunlid A."/>
            <person name="Henrissat B."/>
            <person name="Grigoriev I.V."/>
            <person name="Hibbett D.S."/>
            <person name="Martin F."/>
        </authorList>
    </citation>
    <scope>NUCLEOTIDE SEQUENCE [LARGE SCALE GENOMIC DNA]</scope>
    <source>
        <strain evidence="2">F 1598</strain>
    </source>
</reference>
<reference evidence="1 2" key="1">
    <citation type="submission" date="2014-04" db="EMBL/GenBank/DDBJ databases">
        <authorList>
            <consortium name="DOE Joint Genome Institute"/>
            <person name="Kuo A."/>
            <person name="Tarkka M."/>
            <person name="Buscot F."/>
            <person name="Kohler A."/>
            <person name="Nagy L.G."/>
            <person name="Floudas D."/>
            <person name="Copeland A."/>
            <person name="Barry K.W."/>
            <person name="Cichocki N."/>
            <person name="Veneault-Fourrey C."/>
            <person name="LaButti K."/>
            <person name="Lindquist E.A."/>
            <person name="Lipzen A."/>
            <person name="Lundell T."/>
            <person name="Morin E."/>
            <person name="Murat C."/>
            <person name="Sun H."/>
            <person name="Tunlid A."/>
            <person name="Henrissat B."/>
            <person name="Grigoriev I.V."/>
            <person name="Hibbett D.S."/>
            <person name="Martin F."/>
            <person name="Nordberg H.P."/>
            <person name="Cantor M.N."/>
            <person name="Hua S.X."/>
        </authorList>
    </citation>
    <scope>NUCLEOTIDE SEQUENCE [LARGE SCALE GENOMIC DNA]</scope>
    <source>
        <strain evidence="1 2">F 1598</strain>
    </source>
</reference>
<organism evidence="1 2">
    <name type="scientific">Piloderma croceum (strain F 1598)</name>
    <dbReference type="NCBI Taxonomy" id="765440"/>
    <lineage>
        <taxon>Eukaryota</taxon>
        <taxon>Fungi</taxon>
        <taxon>Dikarya</taxon>
        <taxon>Basidiomycota</taxon>
        <taxon>Agaricomycotina</taxon>
        <taxon>Agaricomycetes</taxon>
        <taxon>Agaricomycetidae</taxon>
        <taxon>Atheliales</taxon>
        <taxon>Atheliaceae</taxon>
        <taxon>Piloderma</taxon>
    </lineage>
</organism>
<dbReference type="AlphaFoldDB" id="A0A0C3FC10"/>
<dbReference type="HOGENOM" id="CLU_3051187_0_0_1"/>
<proteinExistence type="predicted"/>
<evidence type="ECO:0000313" key="2">
    <source>
        <dbReference type="Proteomes" id="UP000054166"/>
    </source>
</evidence>
<accession>A0A0C3FC10</accession>
<keyword evidence="2" id="KW-1185">Reference proteome</keyword>
<gene>
    <name evidence="1" type="ORF">PILCRDRAFT_825447</name>
</gene>
<dbReference type="Proteomes" id="UP000054166">
    <property type="component" value="Unassembled WGS sequence"/>
</dbReference>